<reference evidence="2 3" key="1">
    <citation type="submission" date="2018-09" db="EMBL/GenBank/DDBJ databases">
        <title>Phylogeny of the Shewanellaceae, and recommendation for two new genera, Pseudoshewanella and Parashewanella.</title>
        <authorList>
            <person name="Wang G."/>
        </authorList>
    </citation>
    <scope>NUCLEOTIDE SEQUENCE [LARGE SCALE GENOMIC DNA]</scope>
    <source>
        <strain evidence="2 3">KCTC 22492</strain>
    </source>
</reference>
<sequence length="344" mass="38782">MAVDSTSRSRSQDSPSSYVDLELRTPEKPSGLQRLESKSDEVAEAPCQSIELDENVVHPENLSGSSSAIKSKMLAKEGTSNGIDGIKDAIKNHKIEIISDLLEKLSLPLNQLAKAVDNILADFMSTDFEYEISVAIEFFIKSEIPFNHSLYLYTACHLSLFKLADSLLMSNNIDPNYEYEGRKLILVASDNQLFNVIAFLLEKPNLDLSADDTKQLMKLAYTNKWTKVFVLLEKQPEFDLNTVDARGNNYLQYLLSTCEMKMALDVVRQLKTGQKKIDLNWQNNAGETSLMMIIKIEKIELIHEFINVYGIDYTLEAKNGDTAQKLASAARNHFIHFLISQKSV</sequence>
<feature type="compositionally biased region" description="Low complexity" evidence="1">
    <location>
        <begin position="1"/>
        <end position="17"/>
    </location>
</feature>
<gene>
    <name evidence="2" type="ORF">D5R81_15365</name>
</gene>
<dbReference type="InterPro" id="IPR036770">
    <property type="entry name" value="Ankyrin_rpt-contain_sf"/>
</dbReference>
<protein>
    <recommendedName>
        <fullName evidence="4">Ankyrin repeat domain-containing protein</fullName>
    </recommendedName>
</protein>
<accession>A0A3A6TGD7</accession>
<evidence type="ECO:0008006" key="4">
    <source>
        <dbReference type="Google" id="ProtNLM"/>
    </source>
</evidence>
<evidence type="ECO:0000313" key="3">
    <source>
        <dbReference type="Proteomes" id="UP000273022"/>
    </source>
</evidence>
<feature type="region of interest" description="Disordered" evidence="1">
    <location>
        <begin position="1"/>
        <end position="43"/>
    </location>
</feature>
<name>A0A3A6TGD7_9GAMM</name>
<dbReference type="SUPFAM" id="SSF48403">
    <property type="entry name" value="Ankyrin repeat"/>
    <property type="match status" value="1"/>
</dbReference>
<dbReference type="Gene3D" id="1.25.40.20">
    <property type="entry name" value="Ankyrin repeat-containing domain"/>
    <property type="match status" value="1"/>
</dbReference>
<comment type="caution">
    <text evidence="2">The sequence shown here is derived from an EMBL/GenBank/DDBJ whole genome shotgun (WGS) entry which is preliminary data.</text>
</comment>
<evidence type="ECO:0000256" key="1">
    <source>
        <dbReference type="SAM" id="MobiDB-lite"/>
    </source>
</evidence>
<dbReference type="Proteomes" id="UP000273022">
    <property type="component" value="Unassembled WGS sequence"/>
</dbReference>
<dbReference type="AlphaFoldDB" id="A0A3A6TGD7"/>
<proteinExistence type="predicted"/>
<keyword evidence="3" id="KW-1185">Reference proteome</keyword>
<dbReference type="RefSeq" id="WP_121854511.1">
    <property type="nucleotide sequence ID" value="NZ_CP037952.1"/>
</dbReference>
<dbReference type="EMBL" id="QYYH01000113">
    <property type="protein sequence ID" value="RJY07683.1"/>
    <property type="molecule type" value="Genomic_DNA"/>
</dbReference>
<organism evidence="2 3">
    <name type="scientific">Parashewanella spongiae</name>
    <dbReference type="NCBI Taxonomy" id="342950"/>
    <lineage>
        <taxon>Bacteria</taxon>
        <taxon>Pseudomonadati</taxon>
        <taxon>Pseudomonadota</taxon>
        <taxon>Gammaproteobacteria</taxon>
        <taxon>Alteromonadales</taxon>
        <taxon>Shewanellaceae</taxon>
        <taxon>Parashewanella</taxon>
    </lineage>
</organism>
<evidence type="ECO:0000313" key="2">
    <source>
        <dbReference type="EMBL" id="RJY07683.1"/>
    </source>
</evidence>